<organism evidence="4 5">
    <name type="scientific">Moniliophthora roreri</name>
    <name type="common">Frosty pod rot fungus</name>
    <name type="synonym">Monilia roreri</name>
    <dbReference type="NCBI Taxonomy" id="221103"/>
    <lineage>
        <taxon>Eukaryota</taxon>
        <taxon>Fungi</taxon>
        <taxon>Dikarya</taxon>
        <taxon>Basidiomycota</taxon>
        <taxon>Agaricomycotina</taxon>
        <taxon>Agaricomycetes</taxon>
        <taxon>Agaricomycetidae</taxon>
        <taxon>Agaricales</taxon>
        <taxon>Marasmiineae</taxon>
        <taxon>Marasmiaceae</taxon>
        <taxon>Moniliophthora</taxon>
    </lineage>
</organism>
<evidence type="ECO:0000256" key="2">
    <source>
        <dbReference type="SAM" id="Phobius"/>
    </source>
</evidence>
<feature type="transmembrane region" description="Helical" evidence="2">
    <location>
        <begin position="12"/>
        <end position="36"/>
    </location>
</feature>
<feature type="transmembrane region" description="Helical" evidence="2">
    <location>
        <begin position="87"/>
        <end position="107"/>
    </location>
</feature>
<feature type="compositionally biased region" description="Low complexity" evidence="1">
    <location>
        <begin position="275"/>
        <end position="293"/>
    </location>
</feature>
<evidence type="ECO:0000313" key="5">
    <source>
        <dbReference type="Proteomes" id="UP000054988"/>
    </source>
</evidence>
<evidence type="ECO:0000259" key="3">
    <source>
        <dbReference type="Pfam" id="PF20152"/>
    </source>
</evidence>
<dbReference type="AlphaFoldDB" id="A0A0W0FNR3"/>
<gene>
    <name evidence="4" type="ORF">WG66_9539</name>
</gene>
<dbReference type="PANTHER" id="PTHR40465:SF1">
    <property type="entry name" value="DUF6534 DOMAIN-CONTAINING PROTEIN"/>
    <property type="match status" value="1"/>
</dbReference>
<reference evidence="4 5" key="1">
    <citation type="submission" date="2015-12" db="EMBL/GenBank/DDBJ databases">
        <title>Draft genome sequence of Moniliophthora roreri, the causal agent of frosty pod rot of cacao.</title>
        <authorList>
            <person name="Aime M.C."/>
            <person name="Diaz-Valderrama J.R."/>
            <person name="Kijpornyongpan T."/>
            <person name="Phillips-Mora W."/>
        </authorList>
    </citation>
    <scope>NUCLEOTIDE SEQUENCE [LARGE SCALE GENOMIC DNA]</scope>
    <source>
        <strain evidence="4 5">MCA 2952</strain>
    </source>
</reference>
<comment type="caution">
    <text evidence="4">The sequence shown here is derived from an EMBL/GenBank/DDBJ whole genome shotgun (WGS) entry which is preliminary data.</text>
</comment>
<dbReference type="EMBL" id="LATX01001806">
    <property type="protein sequence ID" value="KTB37862.1"/>
    <property type="molecule type" value="Genomic_DNA"/>
</dbReference>
<feature type="region of interest" description="Disordered" evidence="1">
    <location>
        <begin position="271"/>
        <end position="342"/>
    </location>
</feature>
<feature type="transmembrane region" description="Helical" evidence="2">
    <location>
        <begin position="160"/>
        <end position="185"/>
    </location>
</feature>
<feature type="transmembrane region" description="Helical" evidence="2">
    <location>
        <begin position="119"/>
        <end position="140"/>
    </location>
</feature>
<keyword evidence="2" id="KW-0472">Membrane</keyword>
<dbReference type="Pfam" id="PF20152">
    <property type="entry name" value="DUF6534"/>
    <property type="match status" value="1"/>
</dbReference>
<feature type="transmembrane region" description="Helical" evidence="2">
    <location>
        <begin position="48"/>
        <end position="67"/>
    </location>
</feature>
<feature type="domain" description="DUF6534" evidence="3">
    <location>
        <begin position="166"/>
        <end position="256"/>
    </location>
</feature>
<protein>
    <recommendedName>
        <fullName evidence="3">DUF6534 domain-containing protein</fullName>
    </recommendedName>
</protein>
<name>A0A0W0FNR3_MONRR</name>
<evidence type="ECO:0000313" key="4">
    <source>
        <dbReference type="EMBL" id="KTB37862.1"/>
    </source>
</evidence>
<dbReference type="PANTHER" id="PTHR40465">
    <property type="entry name" value="CHROMOSOME 1, WHOLE GENOME SHOTGUN SEQUENCE"/>
    <property type="match status" value="1"/>
</dbReference>
<sequence>MSTPPTVAEIYGPMFIGTFLSTILYGVVVVQTFIYFQMCKRDYLWMRCFIVYLFVAETVSTGLFFGMMYEPLLLNFGNPEVLVKSPLLLRADGPITVLISTPAQWFMAWRIKVITGSKIIAVSIFGLSLASLTGGIWTGIAVGFTPEFQRFGEFKYAPSLWLVTTTVADIMIASSLVYVLASIVLKHKTRFSATNDQIDRIIRLTVQTGTITAVAALADAVVYLSVTSHPTIFFIWDLSLSKLYTNSVLSSLNARRMSRISGRPGGAPTSVLFASNELGSSGSRSGNSRPSRSNDMEMAVQSEGSNDLDSFKFDHESSIPPPPAARVAYSISSVSRRDERTT</sequence>
<keyword evidence="2" id="KW-0812">Transmembrane</keyword>
<dbReference type="Proteomes" id="UP000054988">
    <property type="component" value="Unassembled WGS sequence"/>
</dbReference>
<keyword evidence="2" id="KW-1133">Transmembrane helix</keyword>
<accession>A0A0W0FNR3</accession>
<dbReference type="InterPro" id="IPR045339">
    <property type="entry name" value="DUF6534"/>
</dbReference>
<evidence type="ECO:0000256" key="1">
    <source>
        <dbReference type="SAM" id="MobiDB-lite"/>
    </source>
</evidence>
<feature type="transmembrane region" description="Helical" evidence="2">
    <location>
        <begin position="206"/>
        <end position="226"/>
    </location>
</feature>
<proteinExistence type="predicted"/>